<name>A0A4Y7K4F2_PAPSO</name>
<keyword evidence="4" id="KW-0460">Magnesium</keyword>
<accession>A0A4Y7K4F2</accession>
<keyword evidence="2" id="KW-0479">Metal-binding</keyword>
<keyword evidence="3" id="KW-0378">Hydrolase</keyword>
<dbReference type="AlphaFoldDB" id="A0A4Y7K4F2"/>
<evidence type="ECO:0000256" key="2">
    <source>
        <dbReference type="ARBA" id="ARBA00022723"/>
    </source>
</evidence>
<keyword evidence="6" id="KW-1185">Reference proteome</keyword>
<dbReference type="NCBIfam" id="TIGR01488">
    <property type="entry name" value="HAD-SF-IB"/>
    <property type="match status" value="2"/>
</dbReference>
<dbReference type="GO" id="GO:0016791">
    <property type="term" value="F:phosphatase activity"/>
    <property type="evidence" value="ECO:0007669"/>
    <property type="project" value="InterPro"/>
</dbReference>
<dbReference type="PANTHER" id="PTHR20889">
    <property type="entry name" value="PHOSPHATASE, ORPHAN 1, 2"/>
    <property type="match status" value="1"/>
</dbReference>
<evidence type="ECO:0000313" key="5">
    <source>
        <dbReference type="EMBL" id="RZC68234.1"/>
    </source>
</evidence>
<dbReference type="InterPro" id="IPR016965">
    <property type="entry name" value="Pase_PHOSPHO-typ"/>
</dbReference>
<evidence type="ECO:0000256" key="3">
    <source>
        <dbReference type="ARBA" id="ARBA00022801"/>
    </source>
</evidence>
<dbReference type="Gramene" id="RZC68234">
    <property type="protein sequence ID" value="RZC68234"/>
    <property type="gene ID" value="C5167_031497"/>
</dbReference>
<dbReference type="NCBIfam" id="TIGR01489">
    <property type="entry name" value="DKMTPPase-SF"/>
    <property type="match status" value="2"/>
</dbReference>
<dbReference type="Proteomes" id="UP000316621">
    <property type="component" value="Chromosome 7"/>
</dbReference>
<gene>
    <name evidence="5" type="ORF">C5167_031497</name>
</gene>
<dbReference type="InterPro" id="IPR006384">
    <property type="entry name" value="HAD_hydro_PyrdxlP_Pase-like"/>
</dbReference>
<dbReference type="GO" id="GO:0046872">
    <property type="term" value="F:metal ion binding"/>
    <property type="evidence" value="ECO:0007669"/>
    <property type="project" value="UniProtKB-KW"/>
</dbReference>
<dbReference type="Gene3D" id="3.40.50.1000">
    <property type="entry name" value="HAD superfamily/HAD-like"/>
    <property type="match status" value="2"/>
</dbReference>
<dbReference type="EMBL" id="CM010721">
    <property type="protein sequence ID" value="RZC68234.1"/>
    <property type="molecule type" value="Genomic_DNA"/>
</dbReference>
<dbReference type="InterPro" id="IPR036412">
    <property type="entry name" value="HAD-like_sf"/>
</dbReference>
<evidence type="ECO:0000256" key="1">
    <source>
        <dbReference type="ARBA" id="ARBA00001946"/>
    </source>
</evidence>
<dbReference type="SUPFAM" id="SSF56784">
    <property type="entry name" value="HAD-like"/>
    <property type="match status" value="2"/>
</dbReference>
<evidence type="ECO:0000256" key="4">
    <source>
        <dbReference type="ARBA" id="ARBA00022842"/>
    </source>
</evidence>
<dbReference type="InterPro" id="IPR023214">
    <property type="entry name" value="HAD_sf"/>
</dbReference>
<reference evidence="5 6" key="1">
    <citation type="journal article" date="2018" name="Science">
        <title>The opium poppy genome and morphinan production.</title>
        <authorList>
            <person name="Guo L."/>
            <person name="Winzer T."/>
            <person name="Yang X."/>
            <person name="Li Y."/>
            <person name="Ning Z."/>
            <person name="He Z."/>
            <person name="Teodor R."/>
            <person name="Lu Y."/>
            <person name="Bowser T.A."/>
            <person name="Graham I.A."/>
            <person name="Ye K."/>
        </authorList>
    </citation>
    <scope>NUCLEOTIDE SEQUENCE [LARGE SCALE GENOMIC DNA]</scope>
    <source>
        <strain evidence="6">cv. HN1</strain>
        <tissue evidence="5">Leaves</tissue>
    </source>
</reference>
<dbReference type="Pfam" id="PF06888">
    <property type="entry name" value="Put_Phosphatase"/>
    <property type="match status" value="2"/>
</dbReference>
<organism evidence="5 6">
    <name type="scientific">Papaver somniferum</name>
    <name type="common">Opium poppy</name>
    <dbReference type="NCBI Taxonomy" id="3469"/>
    <lineage>
        <taxon>Eukaryota</taxon>
        <taxon>Viridiplantae</taxon>
        <taxon>Streptophyta</taxon>
        <taxon>Embryophyta</taxon>
        <taxon>Tracheophyta</taxon>
        <taxon>Spermatophyta</taxon>
        <taxon>Magnoliopsida</taxon>
        <taxon>Ranunculales</taxon>
        <taxon>Papaveraceae</taxon>
        <taxon>Papaveroideae</taxon>
        <taxon>Papaver</taxon>
    </lineage>
</organism>
<comment type="cofactor">
    <cofactor evidence="1">
        <name>Mg(2+)</name>
        <dbReference type="ChEBI" id="CHEBI:18420"/>
    </cofactor>
</comment>
<dbReference type="PANTHER" id="PTHR20889:SF12">
    <property type="entry name" value="LP01149P"/>
    <property type="match status" value="1"/>
</dbReference>
<sequence length="638" mass="71667">MRMAPKIGIFQFQPKTQKHTSNFIFSTYKMAGIVILFDFDKTIIDHDSDNYVIDELGFTQLFDELLPTMPWNTLMDKMMLELHSNGKTIEDIANVLRRAPLDANIISAIKSAHALGCELKILSDANLFFIETILEHHGLSGYFSEINTNPGFVDDQGRLRIFPYHDFTTAPHGCTTACHGCPICPPNMCKGIIFDRIKAEAYADGKKRIIYLGDGKGDYCPSLKLEPSDRLMPRKDYPLWELISSDPSLIKAEIHEWTDGKEQEQILLQLINTINFEDTNINAAGVTLLAGDCKFQTIPVSNHESFPKVLAVPIKTINNNVDSLSVSPVVLWALKMKTQKHTSNFIFSTYKMAGIVILFDFDKTIIDHDSDNYVIDELGFTQLFDELLPTMPWNTLMDKMMLELHSNGKTIEDIANVLRRAPLDANIISAIKSAHALGCELKILSDANLFFIETILEHHGLSGYFSEINTNPGFVDDQGRLRIFPYHDFTTAPHGCTTACHGCPICPPNMCKGIIFDRIKAEAYADGKKRIIYLGDGKGDYCPSLKLEPSDRLMPRKDYPLWELISSDPSLIKAEIHEWTDGKEQEQILLQLINTINFEDTNINAAGVTLLAGDCKFQTIPVSNHESFPKVLAVPIKS</sequence>
<dbReference type="OMA" id="YHADHLE"/>
<proteinExistence type="predicted"/>
<protein>
    <submittedName>
        <fullName evidence="5">Uncharacterized protein</fullName>
    </submittedName>
</protein>
<evidence type="ECO:0000313" key="6">
    <source>
        <dbReference type="Proteomes" id="UP000316621"/>
    </source>
</evidence>